<dbReference type="InterPro" id="IPR036390">
    <property type="entry name" value="WH_DNA-bd_sf"/>
</dbReference>
<dbReference type="SUPFAM" id="SSF100950">
    <property type="entry name" value="NagB/RpiA/CoA transferase-like"/>
    <property type="match status" value="1"/>
</dbReference>
<dbReference type="PRINTS" id="PR00037">
    <property type="entry name" value="HTHLACR"/>
</dbReference>
<dbReference type="GO" id="GO:0003677">
    <property type="term" value="F:DNA binding"/>
    <property type="evidence" value="ECO:0007669"/>
    <property type="project" value="UniProtKB-KW"/>
</dbReference>
<dbReference type="InterPro" id="IPR001845">
    <property type="entry name" value="HTH_ArsR_DNA-bd_dom"/>
</dbReference>
<feature type="domain" description="HTH arsR-type" evidence="4">
    <location>
        <begin position="1"/>
        <end position="85"/>
    </location>
</feature>
<dbReference type="RefSeq" id="WP_218161187.1">
    <property type="nucleotide sequence ID" value="NZ_DF238840.1"/>
</dbReference>
<sequence>MIGLLAAQRREEIRNALQQKGWLSVTELAQIVGASPATVRRDLKELERAGVLIRTRGGTCLADRLPEEMTEHVRAQKNSMEKKKIGQVAAKLVENAGSIILDAGTTTLEVARALKPAQPLRVITDSVEIAYELRDRENIVVIVTGGVMRPHAYNLFGGMGEQMLAGMHAQICVMGCSALSLEEGLTKHDIESMPIRRKMVEISRQLIAVVDSSKFGKTGLVSICPVTRISTLITDSGIDPVFRSALESAGVQVIVAE</sequence>
<dbReference type="SMART" id="SM00419">
    <property type="entry name" value="HTH_CRP"/>
    <property type="match status" value="1"/>
</dbReference>
<dbReference type="InterPro" id="IPR011991">
    <property type="entry name" value="ArsR-like_HTH"/>
</dbReference>
<evidence type="ECO:0000259" key="4">
    <source>
        <dbReference type="PROSITE" id="PS50987"/>
    </source>
</evidence>
<protein>
    <submittedName>
        <fullName evidence="6">Transcriptional regulators of sugar metabolism</fullName>
    </submittedName>
</protein>
<dbReference type="PROSITE" id="PS51000">
    <property type="entry name" value="HTH_DEOR_2"/>
    <property type="match status" value="1"/>
</dbReference>
<dbReference type="InterPro" id="IPR037171">
    <property type="entry name" value="NagB/RpiA_transferase-like"/>
</dbReference>
<dbReference type="Proteomes" id="UP000063718">
    <property type="component" value="Unassembled WGS sequence"/>
</dbReference>
<evidence type="ECO:0000259" key="5">
    <source>
        <dbReference type="PROSITE" id="PS51000"/>
    </source>
</evidence>
<dbReference type="InterPro" id="IPR018356">
    <property type="entry name" value="Tscrpt_reg_HTH_DeoR_CS"/>
</dbReference>
<dbReference type="SMART" id="SM00420">
    <property type="entry name" value="HTH_DEOR"/>
    <property type="match status" value="1"/>
</dbReference>
<dbReference type="Pfam" id="PF00455">
    <property type="entry name" value="DeoRC"/>
    <property type="match status" value="1"/>
</dbReference>
<dbReference type="AlphaFoldDB" id="A0A0S6UF45"/>
<feature type="domain" description="HTH deoR-type" evidence="5">
    <location>
        <begin position="6"/>
        <end position="61"/>
    </location>
</feature>
<dbReference type="PANTHER" id="PTHR30363">
    <property type="entry name" value="HTH-TYPE TRANSCRIPTIONAL REGULATOR SRLR-RELATED"/>
    <property type="match status" value="1"/>
</dbReference>
<dbReference type="InterPro" id="IPR014036">
    <property type="entry name" value="DeoR-like_C"/>
</dbReference>
<dbReference type="GO" id="GO:0003700">
    <property type="term" value="F:DNA-binding transcription factor activity"/>
    <property type="evidence" value="ECO:0007669"/>
    <property type="project" value="InterPro"/>
</dbReference>
<keyword evidence="1" id="KW-0805">Transcription regulation</keyword>
<keyword evidence="3" id="KW-0804">Transcription</keyword>
<dbReference type="InterPro" id="IPR036388">
    <property type="entry name" value="WH-like_DNA-bd_sf"/>
</dbReference>
<evidence type="ECO:0000256" key="3">
    <source>
        <dbReference type="ARBA" id="ARBA00023163"/>
    </source>
</evidence>
<evidence type="ECO:0000256" key="1">
    <source>
        <dbReference type="ARBA" id="ARBA00023015"/>
    </source>
</evidence>
<dbReference type="InterPro" id="IPR012318">
    <property type="entry name" value="HTH_CRP"/>
</dbReference>
<name>A0A0S6UF45_NEOTH</name>
<evidence type="ECO:0000313" key="6">
    <source>
        <dbReference type="EMBL" id="GAF26169.1"/>
    </source>
</evidence>
<accession>A0A0S6UF45</accession>
<dbReference type="SMART" id="SM01134">
    <property type="entry name" value="DeoRC"/>
    <property type="match status" value="1"/>
</dbReference>
<dbReference type="InterPro" id="IPR050313">
    <property type="entry name" value="Carb_Metab_HTH_regulators"/>
</dbReference>
<dbReference type="Gene3D" id="3.40.50.1360">
    <property type="match status" value="1"/>
</dbReference>
<reference evidence="6" key="1">
    <citation type="journal article" date="2014" name="Gene">
        <title>Genome-guided analysis of transformation efficiency and carbon dioxide assimilation by Moorella thermoacetica Y72.</title>
        <authorList>
            <person name="Tsukahara K."/>
            <person name="Kita A."/>
            <person name="Nakashimada Y."/>
            <person name="Hoshino T."/>
            <person name="Murakami K."/>
        </authorList>
    </citation>
    <scope>NUCLEOTIDE SEQUENCE [LARGE SCALE GENOMIC DNA]</scope>
    <source>
        <strain evidence="6">Y72</strain>
    </source>
</reference>
<dbReference type="GeneID" id="45616516"/>
<dbReference type="InterPro" id="IPR001034">
    <property type="entry name" value="DeoR_HTH"/>
</dbReference>
<dbReference type="PROSITE" id="PS00894">
    <property type="entry name" value="HTH_DEOR_1"/>
    <property type="match status" value="1"/>
</dbReference>
<proteinExistence type="predicted"/>
<dbReference type="Gene3D" id="1.10.10.10">
    <property type="entry name" value="Winged helix-like DNA-binding domain superfamily/Winged helix DNA-binding domain"/>
    <property type="match status" value="1"/>
</dbReference>
<dbReference type="CDD" id="cd00090">
    <property type="entry name" value="HTH_ARSR"/>
    <property type="match status" value="1"/>
</dbReference>
<dbReference type="PANTHER" id="PTHR30363:SF44">
    <property type="entry name" value="AGA OPERON TRANSCRIPTIONAL REPRESSOR-RELATED"/>
    <property type="match status" value="1"/>
</dbReference>
<evidence type="ECO:0000256" key="2">
    <source>
        <dbReference type="ARBA" id="ARBA00023125"/>
    </source>
</evidence>
<organism evidence="6">
    <name type="scientific">Moorella thermoacetica Y72</name>
    <dbReference type="NCBI Taxonomy" id="1325331"/>
    <lineage>
        <taxon>Bacteria</taxon>
        <taxon>Bacillati</taxon>
        <taxon>Bacillota</taxon>
        <taxon>Clostridia</taxon>
        <taxon>Neomoorellales</taxon>
        <taxon>Neomoorellaceae</taxon>
        <taxon>Neomoorella</taxon>
    </lineage>
</organism>
<dbReference type="EMBL" id="DF238840">
    <property type="protein sequence ID" value="GAF26169.1"/>
    <property type="molecule type" value="Genomic_DNA"/>
</dbReference>
<dbReference type="PROSITE" id="PS50987">
    <property type="entry name" value="HTH_ARSR_2"/>
    <property type="match status" value="1"/>
</dbReference>
<dbReference type="Pfam" id="PF08220">
    <property type="entry name" value="HTH_DeoR"/>
    <property type="match status" value="1"/>
</dbReference>
<dbReference type="SUPFAM" id="SSF46785">
    <property type="entry name" value="Winged helix' DNA-binding domain"/>
    <property type="match status" value="1"/>
</dbReference>
<gene>
    <name evidence="6" type="ORF">MTY_1508</name>
</gene>
<keyword evidence="2" id="KW-0238">DNA-binding</keyword>